<sequence length="302" mass="30556">MIRTQVRSPYGWAVLEPQGPLPPEIYWRRRALAVGIVVIVLAVVIGLIVWATSVGGPKKTSESGVLPGAGAVMVTPSAPSQSPDASSSGYGDGYGGSESATPSVYVGDNGLATTVQVPAAGSSGGGQGSSNQSGGGQGADTQGGQSGNGGQAQSTPQPVPASGLCPDQNISVVLYTDKANYVVGDHPTFTLVVTNIGLQNCTRDVGKGMQNVTVRTLDGVHYIWSANDCFPGAGVNNMLLKPGQQFTDKIVWSGTSSNPGCTAKREPVGPGAYQAFAALGERQSSPITFNVGPAPAPANTGA</sequence>
<keyword evidence="2" id="KW-1133">Transmembrane helix</keyword>
<evidence type="ECO:0008006" key="5">
    <source>
        <dbReference type="Google" id="ProtNLM"/>
    </source>
</evidence>
<keyword evidence="2" id="KW-0472">Membrane</keyword>
<feature type="region of interest" description="Disordered" evidence="1">
    <location>
        <begin position="75"/>
        <end position="97"/>
    </location>
</feature>
<feature type="region of interest" description="Disordered" evidence="1">
    <location>
        <begin position="116"/>
        <end position="163"/>
    </location>
</feature>
<name>A0A916TIM4_9ACTN</name>
<comment type="caution">
    <text evidence="3">The sequence shown here is derived from an EMBL/GenBank/DDBJ whole genome shotgun (WGS) entry which is preliminary data.</text>
</comment>
<organism evidence="3 4">
    <name type="scientific">Gordonia jinhuaensis</name>
    <dbReference type="NCBI Taxonomy" id="1517702"/>
    <lineage>
        <taxon>Bacteria</taxon>
        <taxon>Bacillati</taxon>
        <taxon>Actinomycetota</taxon>
        <taxon>Actinomycetes</taxon>
        <taxon>Mycobacteriales</taxon>
        <taxon>Gordoniaceae</taxon>
        <taxon>Gordonia</taxon>
    </lineage>
</organism>
<evidence type="ECO:0000313" key="4">
    <source>
        <dbReference type="Proteomes" id="UP000621454"/>
    </source>
</evidence>
<feature type="compositionally biased region" description="Low complexity" evidence="1">
    <location>
        <begin position="76"/>
        <end position="89"/>
    </location>
</feature>
<gene>
    <name evidence="3" type="ORF">GCM10011489_37010</name>
</gene>
<feature type="compositionally biased region" description="Gly residues" evidence="1">
    <location>
        <begin position="122"/>
        <end position="138"/>
    </location>
</feature>
<evidence type="ECO:0000313" key="3">
    <source>
        <dbReference type="EMBL" id="GGB46281.1"/>
    </source>
</evidence>
<proteinExistence type="predicted"/>
<dbReference type="EMBL" id="BMGC01000048">
    <property type="protein sequence ID" value="GGB46281.1"/>
    <property type="molecule type" value="Genomic_DNA"/>
</dbReference>
<dbReference type="AlphaFoldDB" id="A0A916TIM4"/>
<dbReference type="Proteomes" id="UP000621454">
    <property type="component" value="Unassembled WGS sequence"/>
</dbReference>
<keyword evidence="4" id="KW-1185">Reference proteome</keyword>
<evidence type="ECO:0000256" key="1">
    <source>
        <dbReference type="SAM" id="MobiDB-lite"/>
    </source>
</evidence>
<accession>A0A916TIM4</accession>
<reference evidence="3" key="2">
    <citation type="submission" date="2020-09" db="EMBL/GenBank/DDBJ databases">
        <authorList>
            <person name="Sun Q."/>
            <person name="Zhou Y."/>
        </authorList>
    </citation>
    <scope>NUCLEOTIDE SEQUENCE</scope>
    <source>
        <strain evidence="3">CGMCC 1.12827</strain>
    </source>
</reference>
<feature type="transmembrane region" description="Helical" evidence="2">
    <location>
        <begin position="31"/>
        <end position="51"/>
    </location>
</feature>
<protein>
    <recommendedName>
        <fullName evidence="5">DUF4232 domain-containing protein</fullName>
    </recommendedName>
</protein>
<reference evidence="3" key="1">
    <citation type="journal article" date="2014" name="Int. J. Syst. Evol. Microbiol.">
        <title>Complete genome sequence of Corynebacterium casei LMG S-19264T (=DSM 44701T), isolated from a smear-ripened cheese.</title>
        <authorList>
            <consortium name="US DOE Joint Genome Institute (JGI-PGF)"/>
            <person name="Walter F."/>
            <person name="Albersmeier A."/>
            <person name="Kalinowski J."/>
            <person name="Ruckert C."/>
        </authorList>
    </citation>
    <scope>NUCLEOTIDE SEQUENCE</scope>
    <source>
        <strain evidence="3">CGMCC 1.12827</strain>
    </source>
</reference>
<keyword evidence="2" id="KW-0812">Transmembrane</keyword>
<evidence type="ECO:0000256" key="2">
    <source>
        <dbReference type="SAM" id="Phobius"/>
    </source>
</evidence>